<dbReference type="InterPro" id="IPR043502">
    <property type="entry name" value="DNA/RNA_pol_sf"/>
</dbReference>
<evidence type="ECO:0000313" key="3">
    <source>
        <dbReference type="Proteomes" id="UP001289374"/>
    </source>
</evidence>
<dbReference type="AlphaFoldDB" id="A0AAE1WAZ1"/>
<dbReference type="InterPro" id="IPR013103">
    <property type="entry name" value="RVT_2"/>
</dbReference>
<dbReference type="Pfam" id="PF07727">
    <property type="entry name" value="RVT_2"/>
    <property type="match status" value="1"/>
</dbReference>
<dbReference type="SUPFAM" id="SSF56672">
    <property type="entry name" value="DNA/RNA polymerases"/>
    <property type="match status" value="1"/>
</dbReference>
<comment type="caution">
    <text evidence="2">The sequence shown here is derived from an EMBL/GenBank/DDBJ whole genome shotgun (WGS) entry which is preliminary data.</text>
</comment>
<reference evidence="2" key="2">
    <citation type="journal article" date="2024" name="Plant">
        <title>Genomic evolution and insights into agronomic trait innovations of Sesamum species.</title>
        <authorList>
            <person name="Miao H."/>
            <person name="Wang L."/>
            <person name="Qu L."/>
            <person name="Liu H."/>
            <person name="Sun Y."/>
            <person name="Le M."/>
            <person name="Wang Q."/>
            <person name="Wei S."/>
            <person name="Zheng Y."/>
            <person name="Lin W."/>
            <person name="Duan Y."/>
            <person name="Cao H."/>
            <person name="Xiong S."/>
            <person name="Wang X."/>
            <person name="Wei L."/>
            <person name="Li C."/>
            <person name="Ma Q."/>
            <person name="Ju M."/>
            <person name="Zhao R."/>
            <person name="Li G."/>
            <person name="Mu C."/>
            <person name="Tian Q."/>
            <person name="Mei H."/>
            <person name="Zhang T."/>
            <person name="Gao T."/>
            <person name="Zhang H."/>
        </authorList>
    </citation>
    <scope>NUCLEOTIDE SEQUENCE</scope>
    <source>
        <strain evidence="2">K16</strain>
    </source>
</reference>
<feature type="domain" description="Reverse transcriptase Ty1/copia-type" evidence="1">
    <location>
        <begin position="33"/>
        <end position="118"/>
    </location>
</feature>
<organism evidence="2 3">
    <name type="scientific">Sesamum angolense</name>
    <dbReference type="NCBI Taxonomy" id="2727404"/>
    <lineage>
        <taxon>Eukaryota</taxon>
        <taxon>Viridiplantae</taxon>
        <taxon>Streptophyta</taxon>
        <taxon>Embryophyta</taxon>
        <taxon>Tracheophyta</taxon>
        <taxon>Spermatophyta</taxon>
        <taxon>Magnoliopsida</taxon>
        <taxon>eudicotyledons</taxon>
        <taxon>Gunneridae</taxon>
        <taxon>Pentapetalae</taxon>
        <taxon>asterids</taxon>
        <taxon>lamiids</taxon>
        <taxon>Lamiales</taxon>
        <taxon>Pedaliaceae</taxon>
        <taxon>Sesamum</taxon>
    </lineage>
</organism>
<proteinExistence type="predicted"/>
<name>A0AAE1WAZ1_9LAMI</name>
<sequence>MEEELVALERNQTWELVPKRNDVKPISCKSQYELDYDETFSPVVKLTTVWVLLALAARKNWNLWQMDLKNAFLHRELDREIYMNQSMDFLNPDYPEYVYKLRKALYGLKQAPRACWSDESLFAKFEKSHLEAVCRILRYVKSTRGYGIMFKKGEECRLVGYCDADYAGDHDTRRLTTGYVFMLGSKAVS</sequence>
<gene>
    <name evidence="2" type="ORF">Sango_2067600</name>
</gene>
<dbReference type="PANTHER" id="PTHR11439">
    <property type="entry name" value="GAG-POL-RELATED RETROTRANSPOSON"/>
    <property type="match status" value="1"/>
</dbReference>
<dbReference type="Proteomes" id="UP001289374">
    <property type="component" value="Unassembled WGS sequence"/>
</dbReference>
<evidence type="ECO:0000313" key="2">
    <source>
        <dbReference type="EMBL" id="KAK4390043.1"/>
    </source>
</evidence>
<keyword evidence="3" id="KW-1185">Reference proteome</keyword>
<evidence type="ECO:0000259" key="1">
    <source>
        <dbReference type="Pfam" id="PF07727"/>
    </source>
</evidence>
<accession>A0AAE1WAZ1</accession>
<dbReference type="EMBL" id="JACGWL010000012">
    <property type="protein sequence ID" value="KAK4390043.1"/>
    <property type="molecule type" value="Genomic_DNA"/>
</dbReference>
<protein>
    <submittedName>
        <fullName evidence="2">Retrovirus-related Pol polyprotein from transposon RE1</fullName>
    </submittedName>
</protein>
<dbReference type="PANTHER" id="PTHR11439:SF475">
    <property type="entry name" value="CYSTEINE-RICH RLK (RECEPTOR-LIKE PROTEIN KINASE) 8"/>
    <property type="match status" value="1"/>
</dbReference>
<reference evidence="2" key="1">
    <citation type="submission" date="2020-06" db="EMBL/GenBank/DDBJ databases">
        <authorList>
            <person name="Li T."/>
            <person name="Hu X."/>
            <person name="Zhang T."/>
            <person name="Song X."/>
            <person name="Zhang H."/>
            <person name="Dai N."/>
            <person name="Sheng W."/>
            <person name="Hou X."/>
            <person name="Wei L."/>
        </authorList>
    </citation>
    <scope>NUCLEOTIDE SEQUENCE</scope>
    <source>
        <strain evidence="2">K16</strain>
        <tissue evidence="2">Leaf</tissue>
    </source>
</reference>